<gene>
    <name evidence="3" type="ORF">GCM10022207_60440</name>
</gene>
<evidence type="ECO:0000313" key="3">
    <source>
        <dbReference type="EMBL" id="GAA3885033.1"/>
    </source>
</evidence>
<dbReference type="SUPFAM" id="SSF51430">
    <property type="entry name" value="NAD(P)-linked oxidoreductase"/>
    <property type="match status" value="1"/>
</dbReference>
<comment type="caution">
    <text evidence="3">The sequence shown here is derived from an EMBL/GenBank/DDBJ whole genome shotgun (WGS) entry which is preliminary data.</text>
</comment>
<proteinExistence type="predicted"/>
<evidence type="ECO:0000313" key="4">
    <source>
        <dbReference type="Proteomes" id="UP001501563"/>
    </source>
</evidence>
<evidence type="ECO:0000256" key="1">
    <source>
        <dbReference type="ARBA" id="ARBA00023002"/>
    </source>
</evidence>
<dbReference type="EMBL" id="BAAAZA010000020">
    <property type="protein sequence ID" value="GAA3885033.1"/>
    <property type="molecule type" value="Genomic_DNA"/>
</dbReference>
<dbReference type="Gene3D" id="3.20.20.100">
    <property type="entry name" value="NADP-dependent oxidoreductase domain"/>
    <property type="match status" value="1"/>
</dbReference>
<dbReference type="InterPro" id="IPR050791">
    <property type="entry name" value="Aldo-Keto_reductase"/>
</dbReference>
<dbReference type="InterPro" id="IPR036812">
    <property type="entry name" value="NAD(P)_OxRdtase_dom_sf"/>
</dbReference>
<evidence type="ECO:0000259" key="2">
    <source>
        <dbReference type="Pfam" id="PF00248"/>
    </source>
</evidence>
<dbReference type="InterPro" id="IPR023210">
    <property type="entry name" value="NADP_OxRdtase_dom"/>
</dbReference>
<reference evidence="4" key="1">
    <citation type="journal article" date="2019" name="Int. J. Syst. Evol. Microbiol.">
        <title>The Global Catalogue of Microorganisms (GCM) 10K type strain sequencing project: providing services to taxonomists for standard genome sequencing and annotation.</title>
        <authorList>
            <consortium name="The Broad Institute Genomics Platform"/>
            <consortium name="The Broad Institute Genome Sequencing Center for Infectious Disease"/>
            <person name="Wu L."/>
            <person name="Ma J."/>
        </authorList>
    </citation>
    <scope>NUCLEOTIDE SEQUENCE [LARGE SCALE GENOMIC DNA]</scope>
    <source>
        <strain evidence="4">JCM 16578</strain>
    </source>
</reference>
<dbReference type="PANTHER" id="PTHR43625">
    <property type="entry name" value="AFLATOXIN B1 ALDEHYDE REDUCTASE"/>
    <property type="match status" value="1"/>
</dbReference>
<dbReference type="Pfam" id="PF00248">
    <property type="entry name" value="Aldo_ket_red"/>
    <property type="match status" value="1"/>
</dbReference>
<accession>A0ABP7KPW4</accession>
<keyword evidence="1" id="KW-0560">Oxidoreductase</keyword>
<dbReference type="InterPro" id="IPR020471">
    <property type="entry name" value="AKR"/>
</dbReference>
<sequence>MPLPQRSLGSGGPTVGAIGYGSMSFARPYGQSAQQATDDTADALIGRAVELGVTLIDTADVYTGSEDAIGSALRGRRDKVVLATKFGIVRGLNPEGPPIINGRPEYVRERIERSLTKLGTDHVDLYYQHRIDPDVPIEETVGAMAELVKEGKVLHLGLSEAAPDTIRRAHAVHPISAVQTEWSLWSREIEQEVFPLCRELGIAVVPYSPLGRGMLTGKITSLADLPEGDYRRQMPRFSPEAFDANLAAVRAVQEIALAHEAAPGQVALAWLLAKAPDVVPIPGTLHVSRLEENSAAVDVKLTLEEITRLDALPVVGEREMDLGNNWFDGVTPPLR</sequence>
<dbReference type="RefSeq" id="WP_345552550.1">
    <property type="nucleotide sequence ID" value="NZ_BAAAZA010000020.1"/>
</dbReference>
<keyword evidence="4" id="KW-1185">Reference proteome</keyword>
<feature type="domain" description="NADP-dependent oxidoreductase" evidence="2">
    <location>
        <begin position="18"/>
        <end position="312"/>
    </location>
</feature>
<protein>
    <submittedName>
        <fullName evidence="3">Aldo/keto reductase</fullName>
    </submittedName>
</protein>
<organism evidence="3 4">
    <name type="scientific">Streptomyces lannensis</name>
    <dbReference type="NCBI Taxonomy" id="766498"/>
    <lineage>
        <taxon>Bacteria</taxon>
        <taxon>Bacillati</taxon>
        <taxon>Actinomycetota</taxon>
        <taxon>Actinomycetes</taxon>
        <taxon>Kitasatosporales</taxon>
        <taxon>Streptomycetaceae</taxon>
        <taxon>Streptomyces</taxon>
    </lineage>
</organism>
<dbReference type="PANTHER" id="PTHR43625:SF40">
    <property type="entry name" value="ALDO-KETO REDUCTASE YAKC [NADP(+)]"/>
    <property type="match status" value="1"/>
</dbReference>
<dbReference type="Proteomes" id="UP001501563">
    <property type="component" value="Unassembled WGS sequence"/>
</dbReference>
<dbReference type="CDD" id="cd19076">
    <property type="entry name" value="AKR_AKR13A_13D"/>
    <property type="match status" value="1"/>
</dbReference>
<dbReference type="PRINTS" id="PR00069">
    <property type="entry name" value="ALDKETRDTASE"/>
</dbReference>
<name>A0ABP7KPW4_9ACTN</name>